<sequence>MTRSNGQGDHASAVKKCRTADGLVGWWAGRHCRAPRIEAFYRSSLPRAPSVSNGQLGDIDDEGVYRDELFEEAQSVNDVEQGVLRLVLDQQRVKKTLLSGRHLWSFIMAGRSSVIRAKGFVLQGRPEFDTLLKDVQADCTAKDASSAENYSELKVGVFPRAPAAVTLAFKQVCINCETSDCSRAGERAQQ</sequence>
<dbReference type="AlphaFoldDB" id="A0A5J4YQ39"/>
<dbReference type="EMBL" id="VRMN01000008">
    <property type="protein sequence ID" value="KAA8493080.1"/>
    <property type="molecule type" value="Genomic_DNA"/>
</dbReference>
<proteinExistence type="predicted"/>
<organism evidence="1 2">
    <name type="scientific">Porphyridium purpureum</name>
    <name type="common">Red alga</name>
    <name type="synonym">Porphyridium cruentum</name>
    <dbReference type="NCBI Taxonomy" id="35688"/>
    <lineage>
        <taxon>Eukaryota</taxon>
        <taxon>Rhodophyta</taxon>
        <taxon>Bangiophyceae</taxon>
        <taxon>Porphyridiales</taxon>
        <taxon>Porphyridiaceae</taxon>
        <taxon>Porphyridium</taxon>
    </lineage>
</organism>
<dbReference type="Proteomes" id="UP000324585">
    <property type="component" value="Unassembled WGS sequence"/>
</dbReference>
<accession>A0A5J4YQ39</accession>
<evidence type="ECO:0000313" key="1">
    <source>
        <dbReference type="EMBL" id="KAA8493080.1"/>
    </source>
</evidence>
<protein>
    <submittedName>
        <fullName evidence="1">Uncharacterized protein</fullName>
    </submittedName>
</protein>
<name>A0A5J4YQ39_PORPP</name>
<keyword evidence="2" id="KW-1185">Reference proteome</keyword>
<comment type="caution">
    <text evidence="1">The sequence shown here is derived from an EMBL/GenBank/DDBJ whole genome shotgun (WGS) entry which is preliminary data.</text>
</comment>
<reference evidence="2" key="1">
    <citation type="journal article" date="2019" name="Nat. Commun.">
        <title>Expansion of phycobilisome linker gene families in mesophilic red algae.</title>
        <authorList>
            <person name="Lee J."/>
            <person name="Kim D."/>
            <person name="Bhattacharya D."/>
            <person name="Yoon H.S."/>
        </authorList>
    </citation>
    <scope>NUCLEOTIDE SEQUENCE [LARGE SCALE GENOMIC DNA]</scope>
    <source>
        <strain evidence="2">CCMP 1328</strain>
    </source>
</reference>
<evidence type="ECO:0000313" key="2">
    <source>
        <dbReference type="Proteomes" id="UP000324585"/>
    </source>
</evidence>
<gene>
    <name evidence="1" type="ORF">FVE85_9352</name>
</gene>